<comment type="caution">
    <text evidence="16">The sequence shown here is derived from an EMBL/GenBank/DDBJ whole genome shotgun (WGS) entry which is preliminary data.</text>
</comment>
<dbReference type="InterPro" id="IPR011990">
    <property type="entry name" value="TPR-like_helical_dom_sf"/>
</dbReference>
<keyword evidence="11" id="KW-0460">Magnesium</keyword>
<feature type="domain" description="PRORP" evidence="15">
    <location>
        <begin position="91"/>
        <end position="189"/>
    </location>
</feature>
<dbReference type="GO" id="GO:0046872">
    <property type="term" value="F:metal ion binding"/>
    <property type="evidence" value="ECO:0007669"/>
    <property type="project" value="UniProtKB-KW"/>
</dbReference>
<dbReference type="AlphaFoldDB" id="A0AA38F8Y9"/>
<sequence length="299" mass="34375">MGNKLVWFLLNMEELSYASLEELVNVKSFEKLSYELSEGMDRGFKKVLIPIKPDLVEALGKNLYHDSILGEEFANRCCVGLDMGNRIALFFVLWEIRQRARYWLYAAVRFKCLLVTNDEMRDHLFELLGNSFFPIWKERHQVRFSGSKRSLGFHMPPPYSIVIQESESGSWHIPIVGGDDIETPRDWLCVTRCQRFELGQYQSHVLQESESQERESQSYSQLSDIKHKHAQAANGENCGVEELKVSRSTYRNGTPSNSSNKSFSSRARRTDGTKQGSFPSSPGQALHPRKMQEKQKLSP</sequence>
<comment type="catalytic activity">
    <reaction evidence="1">
        <text>Endonucleolytic cleavage of RNA, removing 5'-extranucleotides from tRNA precursor.</text>
        <dbReference type="EC" id="3.1.26.5"/>
    </reaction>
</comment>
<evidence type="ECO:0000256" key="6">
    <source>
        <dbReference type="ARBA" id="ARBA00022694"/>
    </source>
</evidence>
<proteinExistence type="inferred from homology"/>
<feature type="compositionally biased region" description="Polar residues" evidence="14">
    <location>
        <begin position="246"/>
        <end position="255"/>
    </location>
</feature>
<dbReference type="GO" id="GO:0005739">
    <property type="term" value="C:mitochondrion"/>
    <property type="evidence" value="ECO:0007669"/>
    <property type="project" value="UniProtKB-SubCell"/>
</dbReference>
<keyword evidence="6" id="KW-0819">tRNA processing</keyword>
<dbReference type="Gene3D" id="1.25.40.10">
    <property type="entry name" value="Tetratricopeptide repeat domain"/>
    <property type="match status" value="1"/>
</dbReference>
<keyword evidence="13" id="KW-0496">Mitochondrion</keyword>
<evidence type="ECO:0000256" key="1">
    <source>
        <dbReference type="ARBA" id="ARBA00000928"/>
    </source>
</evidence>
<dbReference type="EC" id="3.1.26.5" evidence="5"/>
<evidence type="ECO:0000256" key="2">
    <source>
        <dbReference type="ARBA" id="ARBA00001946"/>
    </source>
</evidence>
<evidence type="ECO:0000256" key="12">
    <source>
        <dbReference type="ARBA" id="ARBA00022946"/>
    </source>
</evidence>
<evidence type="ECO:0000313" key="16">
    <source>
        <dbReference type="EMBL" id="KAH9293648.1"/>
    </source>
</evidence>
<evidence type="ECO:0000256" key="3">
    <source>
        <dbReference type="ARBA" id="ARBA00004173"/>
    </source>
</evidence>
<evidence type="ECO:0000256" key="8">
    <source>
        <dbReference type="ARBA" id="ARBA00022723"/>
    </source>
</evidence>
<dbReference type="PANTHER" id="PTHR13547:SF1">
    <property type="entry name" value="MITOCHONDRIAL RIBONUCLEASE P CATALYTIC SUBUNIT"/>
    <property type="match status" value="1"/>
</dbReference>
<dbReference type="EMBL" id="JAHRHJ020000887">
    <property type="protein sequence ID" value="KAH9293648.1"/>
    <property type="molecule type" value="Genomic_DNA"/>
</dbReference>
<comment type="cofactor">
    <cofactor evidence="2">
        <name>Mg(2+)</name>
        <dbReference type="ChEBI" id="CHEBI:18420"/>
    </cofactor>
</comment>
<accession>A0AA38F8Y9</accession>
<evidence type="ECO:0000256" key="7">
    <source>
        <dbReference type="ARBA" id="ARBA00022722"/>
    </source>
</evidence>
<keyword evidence="12" id="KW-0809">Transit peptide</keyword>
<evidence type="ECO:0000256" key="11">
    <source>
        <dbReference type="ARBA" id="ARBA00022842"/>
    </source>
</evidence>
<feature type="compositionally biased region" description="Basic and acidic residues" evidence="14">
    <location>
        <begin position="290"/>
        <end position="299"/>
    </location>
</feature>
<organism evidence="16 17">
    <name type="scientific">Taxus chinensis</name>
    <name type="common">Chinese yew</name>
    <name type="synonym">Taxus wallichiana var. chinensis</name>
    <dbReference type="NCBI Taxonomy" id="29808"/>
    <lineage>
        <taxon>Eukaryota</taxon>
        <taxon>Viridiplantae</taxon>
        <taxon>Streptophyta</taxon>
        <taxon>Embryophyta</taxon>
        <taxon>Tracheophyta</taxon>
        <taxon>Spermatophyta</taxon>
        <taxon>Pinopsida</taxon>
        <taxon>Pinidae</taxon>
        <taxon>Conifers II</taxon>
        <taxon>Cupressales</taxon>
        <taxon>Taxaceae</taxon>
        <taxon>Taxus</taxon>
    </lineage>
</organism>
<comment type="similarity">
    <text evidence="4">Belongs to the PPR family. P subfamily.</text>
</comment>
<evidence type="ECO:0000256" key="9">
    <source>
        <dbReference type="ARBA" id="ARBA00022801"/>
    </source>
</evidence>
<evidence type="ECO:0000256" key="13">
    <source>
        <dbReference type="ARBA" id="ARBA00023128"/>
    </source>
</evidence>
<evidence type="ECO:0000256" key="10">
    <source>
        <dbReference type="ARBA" id="ARBA00022833"/>
    </source>
</evidence>
<evidence type="ECO:0000256" key="14">
    <source>
        <dbReference type="SAM" id="MobiDB-lite"/>
    </source>
</evidence>
<feature type="region of interest" description="Disordered" evidence="14">
    <location>
        <begin position="206"/>
        <end position="299"/>
    </location>
</feature>
<feature type="compositionally biased region" description="Low complexity" evidence="14">
    <location>
        <begin position="256"/>
        <end position="265"/>
    </location>
</feature>
<dbReference type="Proteomes" id="UP000824469">
    <property type="component" value="Unassembled WGS sequence"/>
</dbReference>
<reference evidence="16 17" key="1">
    <citation type="journal article" date="2021" name="Nat. Plants">
        <title>The Taxus genome provides insights into paclitaxel biosynthesis.</title>
        <authorList>
            <person name="Xiong X."/>
            <person name="Gou J."/>
            <person name="Liao Q."/>
            <person name="Li Y."/>
            <person name="Zhou Q."/>
            <person name="Bi G."/>
            <person name="Li C."/>
            <person name="Du R."/>
            <person name="Wang X."/>
            <person name="Sun T."/>
            <person name="Guo L."/>
            <person name="Liang H."/>
            <person name="Lu P."/>
            <person name="Wu Y."/>
            <person name="Zhang Z."/>
            <person name="Ro D.K."/>
            <person name="Shang Y."/>
            <person name="Huang S."/>
            <person name="Yan J."/>
        </authorList>
    </citation>
    <scope>NUCLEOTIDE SEQUENCE [LARGE SCALE GENOMIC DNA]</scope>
    <source>
        <strain evidence="16">Ta-2019</strain>
    </source>
</reference>
<evidence type="ECO:0000259" key="15">
    <source>
        <dbReference type="Pfam" id="PF16953"/>
    </source>
</evidence>
<evidence type="ECO:0000313" key="17">
    <source>
        <dbReference type="Proteomes" id="UP000824469"/>
    </source>
</evidence>
<evidence type="ECO:0000256" key="4">
    <source>
        <dbReference type="ARBA" id="ARBA00007626"/>
    </source>
</evidence>
<dbReference type="InterPro" id="IPR031595">
    <property type="entry name" value="PRORP_C"/>
</dbReference>
<feature type="compositionally biased region" description="Polar residues" evidence="14">
    <location>
        <begin position="273"/>
        <end position="283"/>
    </location>
</feature>
<keyword evidence="9" id="KW-0378">Hydrolase</keyword>
<dbReference type="GO" id="GO:0001682">
    <property type="term" value="P:tRNA 5'-leader removal"/>
    <property type="evidence" value="ECO:0007669"/>
    <property type="project" value="TreeGrafter"/>
</dbReference>
<name>A0AA38F8Y9_TAXCH</name>
<keyword evidence="7" id="KW-0540">Nuclease</keyword>
<dbReference type="PANTHER" id="PTHR13547">
    <property type="match status" value="1"/>
</dbReference>
<keyword evidence="10" id="KW-0862">Zinc</keyword>
<dbReference type="GO" id="GO:0004526">
    <property type="term" value="F:ribonuclease P activity"/>
    <property type="evidence" value="ECO:0007669"/>
    <property type="project" value="UniProtKB-EC"/>
</dbReference>
<keyword evidence="8" id="KW-0479">Metal-binding</keyword>
<gene>
    <name evidence="16" type="ORF">KI387_041150</name>
</gene>
<dbReference type="Pfam" id="PF16953">
    <property type="entry name" value="PRORP"/>
    <property type="match status" value="1"/>
</dbReference>
<comment type="subcellular location">
    <subcellularLocation>
        <location evidence="3">Mitochondrion</location>
    </subcellularLocation>
</comment>
<keyword evidence="17" id="KW-1185">Reference proteome</keyword>
<protein>
    <recommendedName>
        <fullName evidence="5">ribonuclease P</fullName>
        <ecNumber evidence="5">3.1.26.5</ecNumber>
    </recommendedName>
</protein>
<evidence type="ECO:0000256" key="5">
    <source>
        <dbReference type="ARBA" id="ARBA00012179"/>
    </source>
</evidence>